<dbReference type="InterPro" id="IPR039383">
    <property type="entry name" value="FHIT"/>
</dbReference>
<feature type="domain" description="HIT" evidence="3">
    <location>
        <begin position="25"/>
        <end position="135"/>
    </location>
</feature>
<dbReference type="GeneID" id="36832014"/>
<dbReference type="SUPFAM" id="SSF54197">
    <property type="entry name" value="HIT-like"/>
    <property type="match status" value="1"/>
</dbReference>
<feature type="short sequence motif" description="Histidine triad motif" evidence="2">
    <location>
        <begin position="120"/>
        <end position="124"/>
    </location>
</feature>
<protein>
    <submittedName>
        <fullName evidence="4">HIT family hydrolase</fullName>
    </submittedName>
</protein>
<dbReference type="GO" id="GO:0016787">
    <property type="term" value="F:hydrolase activity"/>
    <property type="evidence" value="ECO:0007669"/>
    <property type="project" value="UniProtKB-KW"/>
</dbReference>
<evidence type="ECO:0000313" key="4">
    <source>
        <dbReference type="EMBL" id="AWR94481.1"/>
    </source>
</evidence>
<dbReference type="PANTHER" id="PTHR42997">
    <property type="entry name" value="HIT FAMILY HYDROLASE"/>
    <property type="match status" value="1"/>
</dbReference>
<dbReference type="InterPro" id="IPR011146">
    <property type="entry name" value="HIT-like"/>
</dbReference>
<dbReference type="InterPro" id="IPR052908">
    <property type="entry name" value="AP-4-A_phosphorylase"/>
</dbReference>
<dbReference type="RefSeq" id="WP_110270362.1">
    <property type="nucleotide sequence ID" value="NZ_CP029289.2"/>
</dbReference>
<dbReference type="Pfam" id="PF01230">
    <property type="entry name" value="HIT"/>
    <property type="match status" value="1"/>
</dbReference>
<dbReference type="EMBL" id="CP029289">
    <property type="protein sequence ID" value="AWR94481.1"/>
    <property type="molecule type" value="Genomic_DNA"/>
</dbReference>
<proteinExistence type="predicted"/>
<gene>
    <name evidence="4" type="ORF">DFR85_07620</name>
</gene>
<evidence type="ECO:0000256" key="2">
    <source>
        <dbReference type="PROSITE-ProRule" id="PRU00464"/>
    </source>
</evidence>
<name>A0A2U9IEL9_9CREN</name>
<dbReference type="PANTHER" id="PTHR42997:SF1">
    <property type="entry name" value="AP-4-A PHOSPHORYLASE"/>
    <property type="match status" value="1"/>
</dbReference>
<keyword evidence="1" id="KW-0547">Nucleotide-binding</keyword>
<evidence type="ECO:0000259" key="3">
    <source>
        <dbReference type="PROSITE" id="PS51084"/>
    </source>
</evidence>
<evidence type="ECO:0000256" key="1">
    <source>
        <dbReference type="ARBA" id="ARBA00022741"/>
    </source>
</evidence>
<dbReference type="InterPro" id="IPR036265">
    <property type="entry name" value="HIT-like_sf"/>
</dbReference>
<reference evidence="4 5" key="1">
    <citation type="submission" date="2018-05" db="EMBL/GenBank/DDBJ databases">
        <title>Complete Genome Sequences of Extremely Thermoacidophilic, Metal-Mobilizing Type-Strain Members of the Archaeal Family Sulfolobaceae: Acidianus brierleyi DSM-1651T, Acidianus sulfidivorans DSM-18786T, Metallosphaera hakonensis DSM-7519T, and Metallosphaera prunae DSM-10039T.</title>
        <authorList>
            <person name="Counts J.A."/>
            <person name="Kelly R.M."/>
        </authorList>
    </citation>
    <scope>NUCLEOTIDE SEQUENCE [LARGE SCALE GENOMIC DNA]</scope>
    <source>
        <strain evidence="4 5">DSM 1651</strain>
    </source>
</reference>
<dbReference type="OrthoDB" id="26806at2157"/>
<organism evidence="4 5">
    <name type="scientific">Acidianus brierleyi</name>
    <dbReference type="NCBI Taxonomy" id="41673"/>
    <lineage>
        <taxon>Archaea</taxon>
        <taxon>Thermoproteota</taxon>
        <taxon>Thermoprotei</taxon>
        <taxon>Sulfolobales</taxon>
        <taxon>Sulfolobaceae</taxon>
        <taxon>Acidianus</taxon>
    </lineage>
</organism>
<dbReference type="Proteomes" id="UP000248044">
    <property type="component" value="Chromosome"/>
</dbReference>
<evidence type="ECO:0000313" key="5">
    <source>
        <dbReference type="Proteomes" id="UP000248044"/>
    </source>
</evidence>
<sequence>MKILWAPWRSTYVSNSSKNKLSECVFCDVIKKSDDRENLIVYRGSKSYIILNKFPYNPGHLMVVPYRHLSSIELLDDEEYKEIFYLVKKSLSALRKLYSPDGFNVGINIGRSAGAGIESHVHVHIVPRWNGDANFMPIISNTKVISDTLDNTYIKLSKMLSEHNEEALDH</sequence>
<accession>A0A2U9IEL9</accession>
<dbReference type="Gene3D" id="3.30.428.10">
    <property type="entry name" value="HIT-like"/>
    <property type="match status" value="1"/>
</dbReference>
<dbReference type="GO" id="GO:0000166">
    <property type="term" value="F:nucleotide binding"/>
    <property type="evidence" value="ECO:0007669"/>
    <property type="project" value="UniProtKB-KW"/>
</dbReference>
<dbReference type="CDD" id="cd01275">
    <property type="entry name" value="FHIT"/>
    <property type="match status" value="1"/>
</dbReference>
<keyword evidence="4" id="KW-0378">Hydrolase</keyword>
<keyword evidence="5" id="KW-1185">Reference proteome</keyword>
<dbReference type="KEGG" id="abri:DFR85_07620"/>
<dbReference type="AlphaFoldDB" id="A0A2U9IEL9"/>
<dbReference type="PROSITE" id="PS51084">
    <property type="entry name" value="HIT_2"/>
    <property type="match status" value="1"/>
</dbReference>